<dbReference type="PANTHER" id="PTHR22617">
    <property type="entry name" value="CHEMOTAXIS SENSOR HISTIDINE KINASE-RELATED"/>
    <property type="match status" value="1"/>
</dbReference>
<protein>
    <recommendedName>
        <fullName evidence="1">CheW-like domain-containing protein</fullName>
    </recommendedName>
</protein>
<organism evidence="2 3">
    <name type="scientific">Limnoglobus roseus</name>
    <dbReference type="NCBI Taxonomy" id="2598579"/>
    <lineage>
        <taxon>Bacteria</taxon>
        <taxon>Pseudomonadati</taxon>
        <taxon>Planctomycetota</taxon>
        <taxon>Planctomycetia</taxon>
        <taxon>Gemmatales</taxon>
        <taxon>Gemmataceae</taxon>
        <taxon>Limnoglobus</taxon>
    </lineage>
</organism>
<dbReference type="InterPro" id="IPR002545">
    <property type="entry name" value="CheW-lke_dom"/>
</dbReference>
<reference evidence="3" key="1">
    <citation type="submission" date="2019-08" db="EMBL/GenBank/DDBJ databases">
        <title>Limnoglobus roseus gen. nov., sp. nov., a novel freshwater planctomycete with a giant genome from the family Gemmataceae.</title>
        <authorList>
            <person name="Kulichevskaya I.S."/>
            <person name="Naumoff D.G."/>
            <person name="Miroshnikov K."/>
            <person name="Ivanova A."/>
            <person name="Philippov D.A."/>
            <person name="Hakobyan A."/>
            <person name="Rijpstra I.C."/>
            <person name="Sinninghe Damste J.S."/>
            <person name="Liesack W."/>
            <person name="Dedysh S.N."/>
        </authorList>
    </citation>
    <scope>NUCLEOTIDE SEQUENCE [LARGE SCALE GENOMIC DNA]</scope>
    <source>
        <strain evidence="3">PX52</strain>
    </source>
</reference>
<dbReference type="GO" id="GO:0007165">
    <property type="term" value="P:signal transduction"/>
    <property type="evidence" value="ECO:0007669"/>
    <property type="project" value="InterPro"/>
</dbReference>
<dbReference type="KEGG" id="lrs:PX52LOC_00551"/>
<dbReference type="SUPFAM" id="SSF50341">
    <property type="entry name" value="CheW-like"/>
    <property type="match status" value="2"/>
</dbReference>
<dbReference type="SMART" id="SM00260">
    <property type="entry name" value="CheW"/>
    <property type="match status" value="2"/>
</dbReference>
<dbReference type="GO" id="GO:0006935">
    <property type="term" value="P:chemotaxis"/>
    <property type="evidence" value="ECO:0007669"/>
    <property type="project" value="InterPro"/>
</dbReference>
<keyword evidence="3" id="KW-1185">Reference proteome</keyword>
<sequence>MIATQTTNLVRLTVGPVTVGLDMDRVLGIERGDRVRPWPDRPDLAGRITNRAGEWPVLNLASRLDLDHSPNLRTGQVVLTAVAGERHGLLIDRVSPITRLSAADVRAVPKSVARRGLFFDGLLMLDGRPLLLLDPDRLAGQVDLFAAEDDNPPPAAIRTSSRKLVSDRLLVIGQSEYPLPGGRVVGFGLPVGCVVEIIEAPAGTLVPGAAEHVREVTEWRGKPLPVIDLAAWCGLRMPPPSVRRVVVIRTATREPVGLLAGPGVRMFPLPLPNAPSRRPITLTEDRVLGVFDTNELTLVIPDLAKLTQS</sequence>
<dbReference type="AlphaFoldDB" id="A0A5C1A5R5"/>
<dbReference type="RefSeq" id="WP_149108642.1">
    <property type="nucleotide sequence ID" value="NZ_CP042425.1"/>
</dbReference>
<feature type="domain" description="CheW-like" evidence="1">
    <location>
        <begin position="166"/>
        <end position="309"/>
    </location>
</feature>
<accession>A0A5C1A5R5</accession>
<proteinExistence type="predicted"/>
<feature type="domain" description="CheW-like" evidence="1">
    <location>
        <begin position="6"/>
        <end position="144"/>
    </location>
</feature>
<dbReference type="Pfam" id="PF01584">
    <property type="entry name" value="CheW"/>
    <property type="match status" value="2"/>
</dbReference>
<dbReference type="InterPro" id="IPR036061">
    <property type="entry name" value="CheW-like_dom_sf"/>
</dbReference>
<dbReference type="InterPro" id="IPR039315">
    <property type="entry name" value="CheW"/>
</dbReference>
<name>A0A5C1A5R5_9BACT</name>
<dbReference type="GO" id="GO:0005829">
    <property type="term" value="C:cytosol"/>
    <property type="evidence" value="ECO:0007669"/>
    <property type="project" value="TreeGrafter"/>
</dbReference>
<evidence type="ECO:0000313" key="2">
    <source>
        <dbReference type="EMBL" id="QEL13693.1"/>
    </source>
</evidence>
<evidence type="ECO:0000259" key="1">
    <source>
        <dbReference type="PROSITE" id="PS50851"/>
    </source>
</evidence>
<dbReference type="EMBL" id="CP042425">
    <property type="protein sequence ID" value="QEL13693.1"/>
    <property type="molecule type" value="Genomic_DNA"/>
</dbReference>
<dbReference type="PANTHER" id="PTHR22617:SF23">
    <property type="entry name" value="CHEMOTAXIS PROTEIN CHEW"/>
    <property type="match status" value="1"/>
</dbReference>
<dbReference type="Proteomes" id="UP000324974">
    <property type="component" value="Chromosome"/>
</dbReference>
<gene>
    <name evidence="2" type="ORF">PX52LOC_00551</name>
</gene>
<dbReference type="Gene3D" id="2.40.50.180">
    <property type="entry name" value="CheA-289, Domain 4"/>
    <property type="match status" value="2"/>
</dbReference>
<dbReference type="Gene3D" id="2.30.30.40">
    <property type="entry name" value="SH3 Domains"/>
    <property type="match status" value="1"/>
</dbReference>
<dbReference type="PROSITE" id="PS50851">
    <property type="entry name" value="CHEW"/>
    <property type="match status" value="2"/>
</dbReference>
<evidence type="ECO:0000313" key="3">
    <source>
        <dbReference type="Proteomes" id="UP000324974"/>
    </source>
</evidence>